<feature type="region of interest" description="Disordered" evidence="1">
    <location>
        <begin position="199"/>
        <end position="223"/>
    </location>
</feature>
<feature type="region of interest" description="Disordered" evidence="1">
    <location>
        <begin position="1"/>
        <end position="47"/>
    </location>
</feature>
<keyword evidence="2" id="KW-1133">Transmembrane helix</keyword>
<dbReference type="Proteomes" id="UP001221142">
    <property type="component" value="Unassembled WGS sequence"/>
</dbReference>
<sequence>MSSSSSSSLSSASSASSFSTATPMTSPSQSQSVLPSASDAGGGGSSNSGSMLSSGTNYFFGFLVAFIAFLFIFLALGFLARRRRLRLLHDFILYGPQDDDNSRIAQKEPMLYEPKFVDAPVPPLWADIMPLSTSLVRRDVLQSKEALPLPATTSTPPTSGAALRSFLRLPRKAQVDAGSPTPTLVKVPEALDVAVLINMPQPPGASTRDPDEEEGPPEYLIGTLHLPWKDDDLGVELPTS</sequence>
<feature type="compositionally biased region" description="Low complexity" evidence="1">
    <location>
        <begin position="1"/>
        <end position="28"/>
    </location>
</feature>
<protein>
    <submittedName>
        <fullName evidence="3">Uncharacterized protein</fullName>
    </submittedName>
</protein>
<gene>
    <name evidence="3" type="ORF">FB45DRAFT_888980</name>
</gene>
<proteinExistence type="predicted"/>
<evidence type="ECO:0000256" key="2">
    <source>
        <dbReference type="SAM" id="Phobius"/>
    </source>
</evidence>
<organism evidence="3 4">
    <name type="scientific">Roridomyces roridus</name>
    <dbReference type="NCBI Taxonomy" id="1738132"/>
    <lineage>
        <taxon>Eukaryota</taxon>
        <taxon>Fungi</taxon>
        <taxon>Dikarya</taxon>
        <taxon>Basidiomycota</taxon>
        <taxon>Agaricomycotina</taxon>
        <taxon>Agaricomycetes</taxon>
        <taxon>Agaricomycetidae</taxon>
        <taxon>Agaricales</taxon>
        <taxon>Marasmiineae</taxon>
        <taxon>Mycenaceae</taxon>
        <taxon>Roridomyces</taxon>
    </lineage>
</organism>
<dbReference type="EMBL" id="JARKIF010000001">
    <property type="protein sequence ID" value="KAJ7650861.1"/>
    <property type="molecule type" value="Genomic_DNA"/>
</dbReference>
<name>A0AAD7FYZ3_9AGAR</name>
<keyword evidence="2" id="KW-0472">Membrane</keyword>
<accession>A0AAD7FYZ3</accession>
<dbReference type="AlphaFoldDB" id="A0AAD7FYZ3"/>
<evidence type="ECO:0000256" key="1">
    <source>
        <dbReference type="SAM" id="MobiDB-lite"/>
    </source>
</evidence>
<keyword evidence="2" id="KW-0812">Transmembrane</keyword>
<comment type="caution">
    <text evidence="3">The sequence shown here is derived from an EMBL/GenBank/DDBJ whole genome shotgun (WGS) entry which is preliminary data.</text>
</comment>
<keyword evidence="4" id="KW-1185">Reference proteome</keyword>
<evidence type="ECO:0000313" key="4">
    <source>
        <dbReference type="Proteomes" id="UP001221142"/>
    </source>
</evidence>
<evidence type="ECO:0000313" key="3">
    <source>
        <dbReference type="EMBL" id="KAJ7650861.1"/>
    </source>
</evidence>
<reference evidence="3" key="1">
    <citation type="submission" date="2023-03" db="EMBL/GenBank/DDBJ databases">
        <title>Massive genome expansion in bonnet fungi (Mycena s.s.) driven by repeated elements and novel gene families across ecological guilds.</title>
        <authorList>
            <consortium name="Lawrence Berkeley National Laboratory"/>
            <person name="Harder C.B."/>
            <person name="Miyauchi S."/>
            <person name="Viragh M."/>
            <person name="Kuo A."/>
            <person name="Thoen E."/>
            <person name="Andreopoulos B."/>
            <person name="Lu D."/>
            <person name="Skrede I."/>
            <person name="Drula E."/>
            <person name="Henrissat B."/>
            <person name="Morin E."/>
            <person name="Kohler A."/>
            <person name="Barry K."/>
            <person name="LaButti K."/>
            <person name="Morin E."/>
            <person name="Salamov A."/>
            <person name="Lipzen A."/>
            <person name="Mereny Z."/>
            <person name="Hegedus B."/>
            <person name="Baldrian P."/>
            <person name="Stursova M."/>
            <person name="Weitz H."/>
            <person name="Taylor A."/>
            <person name="Grigoriev I.V."/>
            <person name="Nagy L.G."/>
            <person name="Martin F."/>
            <person name="Kauserud H."/>
        </authorList>
    </citation>
    <scope>NUCLEOTIDE SEQUENCE</scope>
    <source>
        <strain evidence="3">9284</strain>
    </source>
</reference>
<feature type="transmembrane region" description="Helical" evidence="2">
    <location>
        <begin position="58"/>
        <end position="79"/>
    </location>
</feature>